<dbReference type="PATRIC" id="fig|1618663.3.peg.303"/>
<dbReference type="PANTHER" id="PTHR47755">
    <property type="entry name" value="CELL DIVISION PROTEIN FTSX"/>
    <property type="match status" value="1"/>
</dbReference>
<feature type="domain" description="ABC3 transporter permease C-terminal" evidence="12">
    <location>
        <begin position="181"/>
        <end position="301"/>
    </location>
</feature>
<comment type="subcellular location">
    <subcellularLocation>
        <location evidence="1">Cell membrane</location>
        <topology evidence="1">Multi-pass membrane protein</topology>
    </subcellularLocation>
</comment>
<dbReference type="PIRSF" id="PIRSF003097">
    <property type="entry name" value="FtsX"/>
    <property type="match status" value="1"/>
</dbReference>
<name>A0A0G1N4H4_9BACT</name>
<evidence type="ECO:0000256" key="10">
    <source>
        <dbReference type="PIRNR" id="PIRNR003097"/>
    </source>
</evidence>
<dbReference type="InterPro" id="IPR040690">
    <property type="entry name" value="FtsX_ECD"/>
</dbReference>
<evidence type="ECO:0000256" key="11">
    <source>
        <dbReference type="SAM" id="Phobius"/>
    </source>
</evidence>
<evidence type="ECO:0000256" key="2">
    <source>
        <dbReference type="ARBA" id="ARBA00007379"/>
    </source>
</evidence>
<dbReference type="EMBL" id="LCLJ01000008">
    <property type="protein sequence ID" value="KKU15511.1"/>
    <property type="molecule type" value="Genomic_DNA"/>
</dbReference>
<dbReference type="GO" id="GO:0005886">
    <property type="term" value="C:plasma membrane"/>
    <property type="evidence" value="ECO:0007669"/>
    <property type="project" value="UniProtKB-SubCell"/>
</dbReference>
<protein>
    <recommendedName>
        <fullName evidence="3 10">Cell division protein FtsX</fullName>
    </recommendedName>
</protein>
<evidence type="ECO:0000256" key="9">
    <source>
        <dbReference type="ARBA" id="ARBA00023306"/>
    </source>
</evidence>
<evidence type="ECO:0000256" key="8">
    <source>
        <dbReference type="ARBA" id="ARBA00023136"/>
    </source>
</evidence>
<evidence type="ECO:0000259" key="13">
    <source>
        <dbReference type="Pfam" id="PF18075"/>
    </source>
</evidence>
<proteinExistence type="inferred from homology"/>
<evidence type="ECO:0000256" key="7">
    <source>
        <dbReference type="ARBA" id="ARBA00022989"/>
    </source>
</evidence>
<reference evidence="14 15" key="1">
    <citation type="journal article" date="2015" name="Nature">
        <title>rRNA introns, odd ribosomes, and small enigmatic genomes across a large radiation of phyla.</title>
        <authorList>
            <person name="Brown C.T."/>
            <person name="Hug L.A."/>
            <person name="Thomas B.C."/>
            <person name="Sharon I."/>
            <person name="Castelle C.J."/>
            <person name="Singh A."/>
            <person name="Wilkins M.J."/>
            <person name="Williams K.H."/>
            <person name="Banfield J.F."/>
        </authorList>
    </citation>
    <scope>NUCLEOTIDE SEQUENCE [LARGE SCALE GENOMIC DNA]</scope>
</reference>
<dbReference type="GO" id="GO:0051301">
    <property type="term" value="P:cell division"/>
    <property type="evidence" value="ECO:0007669"/>
    <property type="project" value="UniProtKB-KW"/>
</dbReference>
<feature type="transmembrane region" description="Helical" evidence="11">
    <location>
        <begin position="276"/>
        <end position="296"/>
    </location>
</feature>
<organism evidence="14 15">
    <name type="scientific">Candidatus Jorgensenbacteria bacterium GW2011_GWA2_45_9</name>
    <dbReference type="NCBI Taxonomy" id="1618663"/>
    <lineage>
        <taxon>Bacteria</taxon>
        <taxon>Candidatus Joergenseniibacteriota</taxon>
    </lineage>
</organism>
<dbReference type="Pfam" id="PF18075">
    <property type="entry name" value="FtsX_ECD"/>
    <property type="match status" value="1"/>
</dbReference>
<comment type="similarity">
    <text evidence="2 10">Belongs to the ABC-4 integral membrane protein family. FtsX subfamily.</text>
</comment>
<dbReference type="PANTHER" id="PTHR47755:SF1">
    <property type="entry name" value="CELL DIVISION PROTEIN FTSX"/>
    <property type="match status" value="1"/>
</dbReference>
<comment type="caution">
    <text evidence="14">The sequence shown here is derived from an EMBL/GenBank/DDBJ whole genome shotgun (WGS) entry which is preliminary data.</text>
</comment>
<dbReference type="InterPro" id="IPR004513">
    <property type="entry name" value="FtsX"/>
</dbReference>
<sequence length="302" mass="33783">MIVKLSRIIKYGFSSFLRNGWLSASTISIMILALVVFEGLILFNVVAKGAVTSLQEKIDISVYFKSNISEDSILNIKKSLESLIEVKSVQYVSRDEALVNFKEAHSADAVIVQTLEQLDENPLLASINIKAQDPRHYSTIAEYLDKPVFKDLIEKVTYAQNHTVIDRLISLVDTIKNSGAILTIFLSFLAVTITFNTIRLAIFSNSEQIGIMRLVGASNNFIRGPFVIEGIIYGIIAAIISFFVLIPVIGFVSPYITKFIPEIDMRVYFGDNAIRIFLYQLIFGTVLGTLSSVVAIRRYLHK</sequence>
<keyword evidence="5 10" id="KW-0132">Cell division</keyword>
<feature type="transmembrane region" description="Helical" evidence="11">
    <location>
        <begin position="180"/>
        <end position="203"/>
    </location>
</feature>
<feature type="transmembrane region" description="Helical" evidence="11">
    <location>
        <begin position="21"/>
        <end position="47"/>
    </location>
</feature>
<keyword evidence="8 10" id="KW-0472">Membrane</keyword>
<feature type="transmembrane region" description="Helical" evidence="11">
    <location>
        <begin position="231"/>
        <end position="256"/>
    </location>
</feature>
<evidence type="ECO:0000259" key="12">
    <source>
        <dbReference type="Pfam" id="PF02687"/>
    </source>
</evidence>
<evidence type="ECO:0000256" key="1">
    <source>
        <dbReference type="ARBA" id="ARBA00004651"/>
    </source>
</evidence>
<keyword evidence="4 10" id="KW-1003">Cell membrane</keyword>
<dbReference type="InterPro" id="IPR003838">
    <property type="entry name" value="ABC3_permease_C"/>
</dbReference>
<gene>
    <name evidence="14" type="ORF">UX22_C0008G0004</name>
</gene>
<feature type="domain" description="FtsX extracellular" evidence="13">
    <location>
        <begin position="59"/>
        <end position="145"/>
    </location>
</feature>
<evidence type="ECO:0000313" key="14">
    <source>
        <dbReference type="EMBL" id="KKU15511.1"/>
    </source>
</evidence>
<evidence type="ECO:0000256" key="6">
    <source>
        <dbReference type="ARBA" id="ARBA00022692"/>
    </source>
</evidence>
<evidence type="ECO:0000313" key="15">
    <source>
        <dbReference type="Proteomes" id="UP000034727"/>
    </source>
</evidence>
<evidence type="ECO:0000256" key="5">
    <source>
        <dbReference type="ARBA" id="ARBA00022618"/>
    </source>
</evidence>
<keyword evidence="6 11" id="KW-0812">Transmembrane</keyword>
<dbReference type="AlphaFoldDB" id="A0A0G1N4H4"/>
<keyword evidence="7 11" id="KW-1133">Transmembrane helix</keyword>
<evidence type="ECO:0000256" key="3">
    <source>
        <dbReference type="ARBA" id="ARBA00021907"/>
    </source>
</evidence>
<keyword evidence="9 10" id="KW-0131">Cell cycle</keyword>
<dbReference type="Proteomes" id="UP000034727">
    <property type="component" value="Unassembled WGS sequence"/>
</dbReference>
<accession>A0A0G1N4H4</accession>
<dbReference type="Gene3D" id="3.30.70.3040">
    <property type="match status" value="1"/>
</dbReference>
<evidence type="ECO:0000256" key="4">
    <source>
        <dbReference type="ARBA" id="ARBA00022475"/>
    </source>
</evidence>
<dbReference type="Pfam" id="PF02687">
    <property type="entry name" value="FtsX"/>
    <property type="match status" value="1"/>
</dbReference>